<comment type="caution">
    <text evidence="3">The sequence shown here is derived from an EMBL/GenBank/DDBJ whole genome shotgun (WGS) entry which is preliminary data.</text>
</comment>
<evidence type="ECO:0000313" key="4">
    <source>
        <dbReference type="Proteomes" id="UP001610810"/>
    </source>
</evidence>
<evidence type="ECO:0000256" key="1">
    <source>
        <dbReference type="SAM" id="MobiDB-lite"/>
    </source>
</evidence>
<reference evidence="2 4" key="2">
    <citation type="submission" date="2024-10" db="EMBL/GenBank/DDBJ databases">
        <authorList>
            <person name="Wannawong T."/>
            <person name="Kuncharoen N."/>
            <person name="Mhuantong W."/>
        </authorList>
    </citation>
    <scope>NUCLEOTIDE SEQUENCE [LARGE SCALE GENOMIC DNA]</scope>
    <source>
        <strain evidence="2 4">CALK1-4</strain>
    </source>
</reference>
<accession>A0A6B3QVP3</accession>
<protein>
    <submittedName>
        <fullName evidence="3">Uncharacterized protein</fullName>
    </submittedName>
</protein>
<reference evidence="3" key="1">
    <citation type="journal article" date="2020" name="Microorganisms">
        <title>Isolation, Genomic and Metabolomic Characterization of Streptomyces tendae VITAKN with Quorum Sensing Inhibitory Activity from Southern India.</title>
        <authorList>
            <person name="Ishaque N.M."/>
            <person name="Burgsdorf I."/>
            <person name="Limlingan Malit J.J."/>
            <person name="Saha S."/>
            <person name="Teta R."/>
            <person name="Ewe D."/>
            <person name="Kannabiran K."/>
            <person name="Hrouzek P."/>
            <person name="Steindler L."/>
            <person name="Costantino V."/>
            <person name="Saurav K."/>
        </authorList>
    </citation>
    <scope>NUCLEOTIDE SEQUENCE</scope>
    <source>
        <strain evidence="3">VITAKN</strain>
    </source>
</reference>
<evidence type="ECO:0000313" key="3">
    <source>
        <dbReference type="EMBL" id="NEV90997.1"/>
    </source>
</evidence>
<proteinExistence type="predicted"/>
<feature type="region of interest" description="Disordered" evidence="1">
    <location>
        <begin position="1"/>
        <end position="31"/>
    </location>
</feature>
<dbReference type="EMBL" id="JBIQWK010000008">
    <property type="protein sequence ID" value="MFI0574981.1"/>
    <property type="molecule type" value="Genomic_DNA"/>
</dbReference>
<dbReference type="EMBL" id="JAAIFS010000008">
    <property type="protein sequence ID" value="NEV90997.1"/>
    <property type="molecule type" value="Genomic_DNA"/>
</dbReference>
<organism evidence="3">
    <name type="scientific">Streptomyces tendae</name>
    <dbReference type="NCBI Taxonomy" id="1932"/>
    <lineage>
        <taxon>Bacteria</taxon>
        <taxon>Bacillati</taxon>
        <taxon>Actinomycetota</taxon>
        <taxon>Actinomycetes</taxon>
        <taxon>Kitasatosporales</taxon>
        <taxon>Streptomycetaceae</taxon>
        <taxon>Streptomyces</taxon>
    </lineage>
</organism>
<keyword evidence="4" id="KW-1185">Reference proteome</keyword>
<sequence length="91" mass="9506">MSNETQSAQGTHGGQGPRVSRSAAPGTPGGAADDAAFAVAVLADAARLTVAEERWADLDARRGRLLGAGRALEALDLDGQRLHPAFRLEWK</sequence>
<dbReference type="Proteomes" id="UP001610810">
    <property type="component" value="Unassembled WGS sequence"/>
</dbReference>
<name>A0A6B3QVP3_STRTE</name>
<evidence type="ECO:0000313" key="2">
    <source>
        <dbReference type="EMBL" id="MFI0574981.1"/>
    </source>
</evidence>
<dbReference type="AlphaFoldDB" id="A0A6B3QVP3"/>
<dbReference type="RefSeq" id="WP_161381737.1">
    <property type="nucleotide sequence ID" value="NZ_JAAIFS010000008.1"/>
</dbReference>
<feature type="compositionally biased region" description="Polar residues" evidence="1">
    <location>
        <begin position="1"/>
        <end position="10"/>
    </location>
</feature>
<gene>
    <name evidence="2" type="ORF">ACH3YB_25465</name>
    <name evidence="3" type="ORF">GUR47_30650</name>
</gene>